<keyword evidence="5" id="KW-1185">Reference proteome</keyword>
<feature type="domain" description="Serpin" evidence="3">
    <location>
        <begin position="54"/>
        <end position="395"/>
    </location>
</feature>
<dbReference type="AlphaFoldDB" id="E3I573"/>
<dbReference type="STRING" id="648757.Rvan_1261"/>
<dbReference type="InterPro" id="IPR036186">
    <property type="entry name" value="Serpin_sf"/>
</dbReference>
<dbReference type="InterPro" id="IPR042178">
    <property type="entry name" value="Serpin_sf_1"/>
</dbReference>
<evidence type="ECO:0000313" key="5">
    <source>
        <dbReference type="Proteomes" id="UP000001399"/>
    </source>
</evidence>
<dbReference type="InterPro" id="IPR042185">
    <property type="entry name" value="Serpin_sf_2"/>
</dbReference>
<name>E3I573_RHOVT</name>
<accession>E3I573</accession>
<dbReference type="InterPro" id="IPR023795">
    <property type="entry name" value="Serpin_CS"/>
</dbReference>
<sequence length="395" mass="41609">MTDAPLHRRTLLRAAALLAASSAFETSMFCAAKAETPAASSLPSLAASQAAFAFKLAKALETDRNANVVSSPASAAAALAVIALFADEQLTQSIVAALSLQPNNGRRDLDALLLAAKPTEAGPLALANSLALDASLKPSASLLGEFKQAHVKLFDDKALDDAALAHINGWVSEVTHGRIPKLLESMPDGAVLIALNALHFKDRWQTAFDPAKTEPKAFMRLDGSTVEKTFMHSGPRSALFRSDDRFIAARLPFATARFALTVITTKREPAPLKDFEPVAAWLSGDGFERGEGQIAIPPLALSAQLELKPALNALGLKDDGLIGFSGRPPSITAIAQRVDFTANEDGAEAAAATAVIASRSASTRYTNFIADKPFLLALNDRTTGLILLSGYVATP</sequence>
<dbReference type="GO" id="GO:0004867">
    <property type="term" value="F:serine-type endopeptidase inhibitor activity"/>
    <property type="evidence" value="ECO:0007669"/>
    <property type="project" value="InterPro"/>
</dbReference>
<dbReference type="RefSeq" id="WP_013418926.1">
    <property type="nucleotide sequence ID" value="NC_014664.1"/>
</dbReference>
<evidence type="ECO:0000256" key="1">
    <source>
        <dbReference type="RuleBase" id="RU000411"/>
    </source>
</evidence>
<protein>
    <submittedName>
        <fullName evidence="4">Proteinase inhibitor I4 serpin</fullName>
    </submittedName>
</protein>
<dbReference type="InterPro" id="IPR006311">
    <property type="entry name" value="TAT_signal"/>
</dbReference>
<dbReference type="EMBL" id="CP002292">
    <property type="protein sequence ID" value="ADP70523.1"/>
    <property type="molecule type" value="Genomic_DNA"/>
</dbReference>
<dbReference type="KEGG" id="rva:Rvan_1261"/>
<organism evidence="4 5">
    <name type="scientific">Rhodomicrobium vannielii (strain ATCC 17100 / DSM 162 / LMG 4299 / NCIMB 10020 / ATH 3.1.1)</name>
    <dbReference type="NCBI Taxonomy" id="648757"/>
    <lineage>
        <taxon>Bacteria</taxon>
        <taxon>Pseudomonadati</taxon>
        <taxon>Pseudomonadota</taxon>
        <taxon>Alphaproteobacteria</taxon>
        <taxon>Hyphomicrobiales</taxon>
        <taxon>Hyphomicrobiaceae</taxon>
        <taxon>Rhodomicrobium</taxon>
    </lineage>
</organism>
<keyword evidence="2" id="KW-0732">Signal</keyword>
<feature type="signal peptide" evidence="2">
    <location>
        <begin position="1"/>
        <end position="25"/>
    </location>
</feature>
<dbReference type="eggNOG" id="COG4826">
    <property type="taxonomic scope" value="Bacteria"/>
</dbReference>
<dbReference type="SUPFAM" id="SSF56574">
    <property type="entry name" value="Serpins"/>
    <property type="match status" value="1"/>
</dbReference>
<evidence type="ECO:0000256" key="2">
    <source>
        <dbReference type="SAM" id="SignalP"/>
    </source>
</evidence>
<feature type="chain" id="PRO_5003170788" evidence="2">
    <location>
        <begin position="26"/>
        <end position="395"/>
    </location>
</feature>
<proteinExistence type="inferred from homology"/>
<comment type="similarity">
    <text evidence="1">Belongs to the serpin family.</text>
</comment>
<dbReference type="PANTHER" id="PTHR11461">
    <property type="entry name" value="SERINE PROTEASE INHIBITOR, SERPIN"/>
    <property type="match status" value="1"/>
</dbReference>
<reference evidence="5" key="1">
    <citation type="journal article" date="2011" name="J. Bacteriol.">
        <title>Genome sequences of eight morphologically diverse alphaproteobacteria.</title>
        <authorList>
            <consortium name="US DOE Joint Genome Institute"/>
            <person name="Brown P.J."/>
            <person name="Kysela D.T."/>
            <person name="Buechlein A."/>
            <person name="Hemmerich C."/>
            <person name="Brun Y.V."/>
        </authorList>
    </citation>
    <scope>NUCLEOTIDE SEQUENCE [LARGE SCALE GENOMIC DNA]</scope>
    <source>
        <strain evidence="5">ATCC 17100 / ATH 3.1.1 / DSM 162 / LMG 4299</strain>
    </source>
</reference>
<dbReference type="PROSITE" id="PS51318">
    <property type="entry name" value="TAT"/>
    <property type="match status" value="1"/>
</dbReference>
<dbReference type="PANTHER" id="PTHR11461:SF211">
    <property type="entry name" value="GH10112P-RELATED"/>
    <property type="match status" value="1"/>
</dbReference>
<dbReference type="GO" id="GO:0005615">
    <property type="term" value="C:extracellular space"/>
    <property type="evidence" value="ECO:0007669"/>
    <property type="project" value="InterPro"/>
</dbReference>
<evidence type="ECO:0000259" key="3">
    <source>
        <dbReference type="SMART" id="SM00093"/>
    </source>
</evidence>
<dbReference type="PROSITE" id="PS00284">
    <property type="entry name" value="SERPIN"/>
    <property type="match status" value="1"/>
</dbReference>
<dbReference type="HOGENOM" id="CLU_023330_2_1_5"/>
<evidence type="ECO:0000313" key="4">
    <source>
        <dbReference type="EMBL" id="ADP70523.1"/>
    </source>
</evidence>
<gene>
    <name evidence="4" type="ordered locus">Rvan_1261</name>
</gene>
<dbReference type="Gene3D" id="3.30.497.10">
    <property type="entry name" value="Antithrombin, subunit I, domain 2"/>
    <property type="match status" value="1"/>
</dbReference>
<dbReference type="InterPro" id="IPR023796">
    <property type="entry name" value="Serpin_dom"/>
</dbReference>
<dbReference type="OrthoDB" id="9764871at2"/>
<dbReference type="Pfam" id="PF00079">
    <property type="entry name" value="Serpin"/>
    <property type="match status" value="1"/>
</dbReference>
<dbReference type="SMART" id="SM00093">
    <property type="entry name" value="SERPIN"/>
    <property type="match status" value="1"/>
</dbReference>
<dbReference type="Gene3D" id="2.30.39.10">
    <property type="entry name" value="Alpha-1-antitrypsin, domain 1"/>
    <property type="match status" value="1"/>
</dbReference>
<dbReference type="InterPro" id="IPR000215">
    <property type="entry name" value="Serpin_fam"/>
</dbReference>
<dbReference type="Proteomes" id="UP000001399">
    <property type="component" value="Chromosome"/>
</dbReference>